<dbReference type="GO" id="GO:0051787">
    <property type="term" value="F:misfolded protein binding"/>
    <property type="evidence" value="ECO:0007669"/>
    <property type="project" value="TreeGrafter"/>
</dbReference>
<keyword evidence="2" id="KW-1185">Reference proteome</keyword>
<dbReference type="GO" id="GO:0036503">
    <property type="term" value="P:ERAD pathway"/>
    <property type="evidence" value="ECO:0007669"/>
    <property type="project" value="TreeGrafter"/>
</dbReference>
<feature type="non-terminal residue" evidence="1">
    <location>
        <position position="68"/>
    </location>
</feature>
<dbReference type="GO" id="GO:0071818">
    <property type="term" value="C:BAT3 complex"/>
    <property type="evidence" value="ECO:0007669"/>
    <property type="project" value="TreeGrafter"/>
</dbReference>
<name>A0A392P1P3_9FABA</name>
<comment type="caution">
    <text evidence="1">The sequence shown here is derived from an EMBL/GenBank/DDBJ whole genome shotgun (WGS) entry which is preliminary data.</text>
</comment>
<reference evidence="1 2" key="1">
    <citation type="journal article" date="2018" name="Front. Plant Sci.">
        <title>Red Clover (Trifolium pratense) and Zigzag Clover (T. medium) - A Picture of Genomic Similarities and Differences.</title>
        <authorList>
            <person name="Dluhosova J."/>
            <person name="Istvanek J."/>
            <person name="Nedelnik J."/>
            <person name="Repkova J."/>
        </authorList>
    </citation>
    <scope>NUCLEOTIDE SEQUENCE [LARGE SCALE GENOMIC DNA]</scope>
    <source>
        <strain evidence="2">cv. 10/8</strain>
        <tissue evidence="1">Leaf</tissue>
    </source>
</reference>
<dbReference type="PANTHER" id="PTHR15204:SF0">
    <property type="entry name" value="LARGE PROLINE-RICH PROTEIN BAG6"/>
    <property type="match status" value="1"/>
</dbReference>
<organism evidence="1 2">
    <name type="scientific">Trifolium medium</name>
    <dbReference type="NCBI Taxonomy" id="97028"/>
    <lineage>
        <taxon>Eukaryota</taxon>
        <taxon>Viridiplantae</taxon>
        <taxon>Streptophyta</taxon>
        <taxon>Embryophyta</taxon>
        <taxon>Tracheophyta</taxon>
        <taxon>Spermatophyta</taxon>
        <taxon>Magnoliopsida</taxon>
        <taxon>eudicotyledons</taxon>
        <taxon>Gunneridae</taxon>
        <taxon>Pentapetalae</taxon>
        <taxon>rosids</taxon>
        <taxon>fabids</taxon>
        <taxon>Fabales</taxon>
        <taxon>Fabaceae</taxon>
        <taxon>Papilionoideae</taxon>
        <taxon>50 kb inversion clade</taxon>
        <taxon>NPAAA clade</taxon>
        <taxon>Hologalegina</taxon>
        <taxon>IRL clade</taxon>
        <taxon>Trifolieae</taxon>
        <taxon>Trifolium</taxon>
    </lineage>
</organism>
<accession>A0A392P1P3</accession>
<dbReference type="GO" id="GO:0031593">
    <property type="term" value="F:polyubiquitin modification-dependent protein binding"/>
    <property type="evidence" value="ECO:0007669"/>
    <property type="project" value="TreeGrafter"/>
</dbReference>
<evidence type="ECO:0000313" key="1">
    <source>
        <dbReference type="EMBL" id="MCI05907.1"/>
    </source>
</evidence>
<proteinExistence type="predicted"/>
<dbReference type="PANTHER" id="PTHR15204">
    <property type="entry name" value="LARGE PROLINE-RICH PROTEIN BAG6"/>
    <property type="match status" value="1"/>
</dbReference>
<protein>
    <submittedName>
        <fullName evidence="1">Large proline-rich protein BAT3</fullName>
    </submittedName>
</protein>
<dbReference type="Proteomes" id="UP000265520">
    <property type="component" value="Unassembled WGS sequence"/>
</dbReference>
<evidence type="ECO:0000313" key="2">
    <source>
        <dbReference type="Proteomes" id="UP000265520"/>
    </source>
</evidence>
<dbReference type="EMBL" id="LXQA010060138">
    <property type="protein sequence ID" value="MCI05907.1"/>
    <property type="molecule type" value="Genomic_DNA"/>
</dbReference>
<dbReference type="AlphaFoldDB" id="A0A392P1P3"/>
<sequence>MVIMTEPNSSTSHGHSTQVAPGVFIETFNVPVQGDGVPPEINRIVSAVLGSIAGLPNFASGGEGIVVR</sequence>